<proteinExistence type="predicted"/>
<gene>
    <name evidence="2" type="ORF">D9Q81_03215</name>
</gene>
<evidence type="ECO:0000313" key="2">
    <source>
        <dbReference type="EMBL" id="RSN69625.1"/>
    </source>
</evidence>
<dbReference type="EMBL" id="RCOR01000018">
    <property type="protein sequence ID" value="RSN69625.1"/>
    <property type="molecule type" value="Genomic_DNA"/>
</dbReference>
<dbReference type="Proteomes" id="UP000278149">
    <property type="component" value="Unassembled WGS sequence"/>
</dbReference>
<dbReference type="Pfam" id="PF00149">
    <property type="entry name" value="Metallophos"/>
    <property type="match status" value="1"/>
</dbReference>
<dbReference type="SUPFAM" id="SSF56300">
    <property type="entry name" value="Metallo-dependent phosphatases"/>
    <property type="match status" value="1"/>
</dbReference>
<reference evidence="2 3" key="1">
    <citation type="submission" date="2018-10" db="EMBL/GenBank/DDBJ databases">
        <title>Co-occurring genomic capacity for anaerobic methane metabolism and dissimilatory sulfite reduction discovered in the Korarchaeota.</title>
        <authorList>
            <person name="Mckay L.J."/>
            <person name="Dlakic M."/>
            <person name="Fields M.W."/>
            <person name="Delmont T.O."/>
            <person name="Eren A.M."/>
            <person name="Jay Z.J."/>
            <person name="Klingelsmith K.B."/>
            <person name="Rusch D.B."/>
            <person name="Inskeep W.P."/>
        </authorList>
    </citation>
    <scope>NUCLEOTIDE SEQUENCE [LARGE SCALE GENOMIC DNA]</scope>
    <source>
        <strain evidence="2 3">WS</strain>
    </source>
</reference>
<dbReference type="InterPro" id="IPR004843">
    <property type="entry name" value="Calcineurin-like_PHP"/>
</dbReference>
<accession>A0A3R9Q9M0</accession>
<feature type="domain" description="Calcineurin-like phosphoesterase" evidence="1">
    <location>
        <begin position="3"/>
        <end position="198"/>
    </location>
</feature>
<dbReference type="Gene3D" id="3.60.21.10">
    <property type="match status" value="1"/>
</dbReference>
<dbReference type="AlphaFoldDB" id="A0A3R9Q9M0"/>
<dbReference type="PANTHER" id="PTHR31302:SF0">
    <property type="entry name" value="TRANSMEMBRANE PROTEIN WITH METALLOPHOSPHOESTERASE DOMAIN"/>
    <property type="match status" value="1"/>
</dbReference>
<dbReference type="PANTHER" id="PTHR31302">
    <property type="entry name" value="TRANSMEMBRANE PROTEIN WITH METALLOPHOSPHOESTERASE DOMAIN-RELATED"/>
    <property type="match status" value="1"/>
</dbReference>
<dbReference type="InterPro" id="IPR051158">
    <property type="entry name" value="Metallophosphoesterase_sf"/>
</dbReference>
<organism evidence="2 3">
    <name type="scientific">Candidatus Korarchaeum cryptofilum</name>
    <dbReference type="NCBI Taxonomy" id="498846"/>
    <lineage>
        <taxon>Archaea</taxon>
        <taxon>Thermoproteota</taxon>
        <taxon>Candidatus Korarchaeia</taxon>
        <taxon>Candidatus Korarchaeales</taxon>
        <taxon>Candidatus Korarchaeaceae</taxon>
        <taxon>Candidatus Korarchaeum</taxon>
    </lineage>
</organism>
<protein>
    <submittedName>
        <fullName evidence="2">Metallophosphoesterase</fullName>
    </submittedName>
</protein>
<comment type="caution">
    <text evidence="2">The sequence shown here is derived from an EMBL/GenBank/DDBJ whole genome shotgun (WGS) entry which is preliminary data.</text>
</comment>
<name>A0A3R9Q9M0_9CREN</name>
<evidence type="ECO:0000259" key="1">
    <source>
        <dbReference type="Pfam" id="PF00149"/>
    </source>
</evidence>
<evidence type="ECO:0000313" key="3">
    <source>
        <dbReference type="Proteomes" id="UP000278149"/>
    </source>
</evidence>
<dbReference type="GO" id="GO:0016787">
    <property type="term" value="F:hydrolase activity"/>
    <property type="evidence" value="ECO:0007669"/>
    <property type="project" value="InterPro"/>
</dbReference>
<sequence>MEMRILGLSDVHAPIFLRELKDAANEFEEADLILLAGDIIDRGRIEYYGEVVDTLSSTGAKIVAVFGNDEFDDLKEALRRDNPEVLFLDDESVVLEIEGISIGIVGSRGSLELPTTWQRRKVPKIEEIYENRVRIIGEMLRDLRDKAHISVLLTHYATTMRTLRGENPRAWRYLGHRGFETYMNEGLVDIAVHGHSHNGTKFATVGKASVYNVAFPLWKRIVDIVPKGEIILERYFG</sequence>
<dbReference type="InterPro" id="IPR029052">
    <property type="entry name" value="Metallo-depent_PP-like"/>
</dbReference>